<feature type="chain" id="PRO_5040658504" evidence="1">
    <location>
        <begin position="30"/>
        <end position="187"/>
    </location>
</feature>
<dbReference type="Proteomes" id="UP001155144">
    <property type="component" value="Unassembled WGS sequence"/>
</dbReference>
<dbReference type="EMBL" id="JANUBL010000013">
    <property type="protein sequence ID" value="MCS4122914.1"/>
    <property type="molecule type" value="Genomic_DNA"/>
</dbReference>
<sequence length="187" mass="19861">MDFRFIVRRTGLLLFAGLFGFATLQPATAQNSHEVTVNVEPIQKLSIKNDVGPVTVSELSEPEDGIGNSDFVANSEGQSTTGTFDIVTNLTGQRVEAKVIKDGSQGQIGELGLQVSLTGLNGGETVQGYQTLLLPSDVDRDPGTKTVAKNIGHTDTDGTLTYRAIATPEFDPTSDATVKVEYTLTGQ</sequence>
<organism evidence="2 4">
    <name type="scientific">Salinibacter ruber</name>
    <dbReference type="NCBI Taxonomy" id="146919"/>
    <lineage>
        <taxon>Bacteria</taxon>
        <taxon>Pseudomonadati</taxon>
        <taxon>Rhodothermota</taxon>
        <taxon>Rhodothermia</taxon>
        <taxon>Rhodothermales</taxon>
        <taxon>Salinibacteraceae</taxon>
        <taxon>Salinibacter</taxon>
    </lineage>
</organism>
<proteinExistence type="predicted"/>
<dbReference type="Proteomes" id="UP001155010">
    <property type="component" value="Unassembled WGS sequence"/>
</dbReference>
<gene>
    <name evidence="3" type="ORF">GGP45_003282</name>
    <name evidence="2" type="ORF">GGP83_003402</name>
</gene>
<dbReference type="RefSeq" id="WP_259040551.1">
    <property type="nucleotide sequence ID" value="NZ_JANTZU010000035.1"/>
</dbReference>
<evidence type="ECO:0000256" key="1">
    <source>
        <dbReference type="SAM" id="SignalP"/>
    </source>
</evidence>
<reference evidence="2" key="1">
    <citation type="submission" date="2022-08" db="EMBL/GenBank/DDBJ databases">
        <title>Genomic Encyclopedia of Type Strains, Phase V (KMG-V): Genome sequencing to study the core and pangenomes of soil and plant-associated prokaryotes.</title>
        <authorList>
            <person name="Whitman W."/>
        </authorList>
    </citation>
    <scope>NUCLEOTIDE SEQUENCE</scope>
    <source>
        <strain evidence="2">SP2017</strain>
        <strain evidence="3">SP3026</strain>
    </source>
</reference>
<evidence type="ECO:0000313" key="2">
    <source>
        <dbReference type="EMBL" id="MCS3953427.1"/>
    </source>
</evidence>
<evidence type="ECO:0000313" key="3">
    <source>
        <dbReference type="EMBL" id="MCS4122914.1"/>
    </source>
</evidence>
<feature type="signal peptide" evidence="1">
    <location>
        <begin position="1"/>
        <end position="29"/>
    </location>
</feature>
<keyword evidence="1" id="KW-0732">Signal</keyword>
<name>A0A9X2UC92_9BACT</name>
<dbReference type="EMBL" id="JANUBB010000027">
    <property type="protein sequence ID" value="MCS3953427.1"/>
    <property type="molecule type" value="Genomic_DNA"/>
</dbReference>
<protein>
    <submittedName>
        <fullName evidence="2">Uncharacterized protein</fullName>
    </submittedName>
</protein>
<comment type="caution">
    <text evidence="2">The sequence shown here is derived from an EMBL/GenBank/DDBJ whole genome shotgun (WGS) entry which is preliminary data.</text>
</comment>
<dbReference type="AlphaFoldDB" id="A0A9X2UC92"/>
<evidence type="ECO:0000313" key="4">
    <source>
        <dbReference type="Proteomes" id="UP001155010"/>
    </source>
</evidence>
<accession>A0A9X2UC92</accession>